<dbReference type="RefSeq" id="WP_323329906.1">
    <property type="nucleotide sequence ID" value="NZ_JAYFSI010000005.1"/>
</dbReference>
<name>A0ABU5R854_9PSEU</name>
<comment type="caution">
    <text evidence="1">The sequence shown here is derived from an EMBL/GenBank/DDBJ whole genome shotgun (WGS) entry which is preliminary data.</text>
</comment>
<gene>
    <name evidence="1" type="ORF">VA596_22990</name>
</gene>
<dbReference type="Proteomes" id="UP001304298">
    <property type="component" value="Unassembled WGS sequence"/>
</dbReference>
<dbReference type="EMBL" id="JAYFSI010000005">
    <property type="protein sequence ID" value="MEA5362423.1"/>
    <property type="molecule type" value="Genomic_DNA"/>
</dbReference>
<keyword evidence="2" id="KW-1185">Reference proteome</keyword>
<dbReference type="Pfam" id="PF05988">
    <property type="entry name" value="DUF899"/>
    <property type="match status" value="1"/>
</dbReference>
<evidence type="ECO:0000313" key="2">
    <source>
        <dbReference type="Proteomes" id="UP001304298"/>
    </source>
</evidence>
<organism evidence="1 2">
    <name type="scientific">Amycolatopsis heterodermiae</name>
    <dbReference type="NCBI Taxonomy" id="3110235"/>
    <lineage>
        <taxon>Bacteria</taxon>
        <taxon>Bacillati</taxon>
        <taxon>Actinomycetota</taxon>
        <taxon>Actinomycetes</taxon>
        <taxon>Pseudonocardiales</taxon>
        <taxon>Pseudonocardiaceae</taxon>
        <taxon>Amycolatopsis</taxon>
    </lineage>
</organism>
<sequence length="255" mass="28761">MTLPEIVSRDEWLAARLELLEREKAAMRTQDAVTESRRALPMVRIDEEYTFDGPAGAVRLVDLFEGRSQLIVYHFMWNNAAARARGAQASDEGCASCSFTIDSVGRLDHLHATGTTFALVSRAPLAEIEPFRARMGWTIPWYSSAGSDFNFDFHVTNDESVAPVEFNYKNEETLARSPKTAFVTKGDGQAISVFVRDGDTVFHTYTTYGRGTEFLMSTYQLLDLTPMPRPRYVNEWPYHDTYGRETSSSCHCEPA</sequence>
<proteinExistence type="predicted"/>
<dbReference type="InterPro" id="IPR010296">
    <property type="entry name" value="DUF899_thioredox"/>
</dbReference>
<protein>
    <submittedName>
        <fullName evidence="1">DUF899 domain-containing protein</fullName>
    </submittedName>
</protein>
<reference evidence="1 2" key="1">
    <citation type="submission" date="2023-12" db="EMBL/GenBank/DDBJ databases">
        <title>Amycolatopsis sp. V23-08.</title>
        <authorList>
            <person name="Somphong A."/>
        </authorList>
    </citation>
    <scope>NUCLEOTIDE SEQUENCE [LARGE SCALE GENOMIC DNA]</scope>
    <source>
        <strain evidence="1 2">V23-08</strain>
    </source>
</reference>
<evidence type="ECO:0000313" key="1">
    <source>
        <dbReference type="EMBL" id="MEA5362423.1"/>
    </source>
</evidence>
<accession>A0ABU5R854</accession>